<dbReference type="GeneID" id="65071120"/>
<organism evidence="1 2">
    <name type="scientific">Lactococcus phage CHPC971</name>
    <dbReference type="NCBI Taxonomy" id="2575255"/>
    <lineage>
        <taxon>Viruses</taxon>
        <taxon>Duplodnaviria</taxon>
        <taxon>Heunggongvirae</taxon>
        <taxon>Uroviricota</taxon>
        <taxon>Caudoviricetes</taxon>
        <taxon>Fremauxvirus</taxon>
        <taxon>Fremauxvirus CHPC971</taxon>
    </lineage>
</organism>
<reference evidence="1 2" key="1">
    <citation type="submission" date="2019-04" db="EMBL/GenBank/DDBJ databases">
        <authorList>
            <person name="de Jong A."/>
        </authorList>
    </citation>
    <scope>NUCLEOTIDE SEQUENCE [LARGE SCALE GENOMIC DNA]</scope>
</reference>
<dbReference type="KEGG" id="vg:65071120"/>
<name>A0A4Y5MX29_9CAUD</name>
<accession>A0A4Y5MX29</accession>
<sequence>MKFKTLKSLKAEREALINKLSNVESKEAKEFIMNEIEELDFKIEGKIEDNQRLIDISIFAATSVIGTMIINKWKK</sequence>
<evidence type="ECO:0000313" key="1">
    <source>
        <dbReference type="EMBL" id="QCW07628.1"/>
    </source>
</evidence>
<dbReference type="EMBL" id="MK779875">
    <property type="protein sequence ID" value="QCW07628.1"/>
    <property type="molecule type" value="Genomic_DNA"/>
</dbReference>
<proteinExistence type="predicted"/>
<dbReference type="RefSeq" id="YP_010082120.1">
    <property type="nucleotide sequence ID" value="NC_055027.1"/>
</dbReference>
<keyword evidence="2" id="KW-1185">Reference proteome</keyword>
<dbReference type="Proteomes" id="UP000306022">
    <property type="component" value="Segment"/>
</dbReference>
<protein>
    <submittedName>
        <fullName evidence="1">Uncharacterized protein</fullName>
    </submittedName>
</protein>
<evidence type="ECO:0000313" key="2">
    <source>
        <dbReference type="Proteomes" id="UP000306022"/>
    </source>
</evidence>